<organism evidence="2 3">
    <name type="scientific">Cuneatibacter caecimuris</name>
    <dbReference type="NCBI Taxonomy" id="1796618"/>
    <lineage>
        <taxon>Bacteria</taxon>
        <taxon>Bacillati</taxon>
        <taxon>Bacillota</taxon>
        <taxon>Clostridia</taxon>
        <taxon>Lachnospirales</taxon>
        <taxon>Lachnospiraceae</taxon>
        <taxon>Cuneatibacter</taxon>
    </lineage>
</organism>
<proteinExistence type="predicted"/>
<sequence length="68" mass="7419">MKMSNKTYDTLKWIAQYLLPAAGTLYFALAGIWNLPYGEQVVGTITAVDTFLGVLLGISAASYNKDTK</sequence>
<accession>A0A4Q7P349</accession>
<dbReference type="Proteomes" id="UP000292927">
    <property type="component" value="Unassembled WGS sequence"/>
</dbReference>
<dbReference type="OrthoDB" id="1972048at2"/>
<evidence type="ECO:0000313" key="3">
    <source>
        <dbReference type="Proteomes" id="UP000292927"/>
    </source>
</evidence>
<dbReference type="EMBL" id="SGXF01000005">
    <property type="protein sequence ID" value="RZS94224.1"/>
    <property type="molecule type" value="Genomic_DNA"/>
</dbReference>
<feature type="transmembrane region" description="Helical" evidence="1">
    <location>
        <begin position="12"/>
        <end position="35"/>
    </location>
</feature>
<keyword evidence="3" id="KW-1185">Reference proteome</keyword>
<protein>
    <submittedName>
        <fullName evidence="2">Dp-1 family holin</fullName>
    </submittedName>
</protein>
<keyword evidence="1" id="KW-1133">Transmembrane helix</keyword>
<name>A0A4Q7P349_9FIRM</name>
<reference evidence="2 3" key="1">
    <citation type="submission" date="2019-02" db="EMBL/GenBank/DDBJ databases">
        <title>Genomic Encyclopedia of Type Strains, Phase IV (KMG-IV): sequencing the most valuable type-strain genomes for metagenomic binning, comparative biology and taxonomic classification.</title>
        <authorList>
            <person name="Goeker M."/>
        </authorList>
    </citation>
    <scope>NUCLEOTIDE SEQUENCE [LARGE SCALE GENOMIC DNA]</scope>
    <source>
        <strain evidence="2 3">DSM 29486</strain>
    </source>
</reference>
<gene>
    <name evidence="2" type="ORF">EV209_2594</name>
</gene>
<comment type="caution">
    <text evidence="2">The sequence shown here is derived from an EMBL/GenBank/DDBJ whole genome shotgun (WGS) entry which is preliminary data.</text>
</comment>
<feature type="transmembrane region" description="Helical" evidence="1">
    <location>
        <begin position="41"/>
        <end position="63"/>
    </location>
</feature>
<dbReference type="RefSeq" id="WP_130435843.1">
    <property type="nucleotide sequence ID" value="NZ_SGXF01000005.1"/>
</dbReference>
<keyword evidence="1" id="KW-0472">Membrane</keyword>
<dbReference type="InterPro" id="IPR031612">
    <property type="entry name" value="Phage_holin_Dp1"/>
</dbReference>
<evidence type="ECO:0000256" key="1">
    <source>
        <dbReference type="SAM" id="Phobius"/>
    </source>
</evidence>
<keyword evidence="1" id="KW-0812">Transmembrane</keyword>
<evidence type="ECO:0000313" key="2">
    <source>
        <dbReference type="EMBL" id="RZS94224.1"/>
    </source>
</evidence>
<dbReference type="Pfam" id="PF16938">
    <property type="entry name" value="Phage_holin_Dp1"/>
    <property type="match status" value="1"/>
</dbReference>
<dbReference type="AlphaFoldDB" id="A0A4Q7P349"/>